<evidence type="ECO:0000313" key="2">
    <source>
        <dbReference type="Proteomes" id="UP000887226"/>
    </source>
</evidence>
<reference evidence="1" key="1">
    <citation type="journal article" date="2021" name="IMA Fungus">
        <title>Genomic characterization of three marine fungi, including Emericellopsis atlantica sp. nov. with signatures of a generalist lifestyle and marine biomass degradation.</title>
        <authorList>
            <person name="Hagestad O.C."/>
            <person name="Hou L."/>
            <person name="Andersen J.H."/>
            <person name="Hansen E.H."/>
            <person name="Altermark B."/>
            <person name="Li C."/>
            <person name="Kuhnert E."/>
            <person name="Cox R.J."/>
            <person name="Crous P.W."/>
            <person name="Spatafora J.W."/>
            <person name="Lail K."/>
            <person name="Amirebrahimi M."/>
            <person name="Lipzen A."/>
            <person name="Pangilinan J."/>
            <person name="Andreopoulos W."/>
            <person name="Hayes R.D."/>
            <person name="Ng V."/>
            <person name="Grigoriev I.V."/>
            <person name="Jackson S.A."/>
            <person name="Sutton T.D.S."/>
            <person name="Dobson A.D.W."/>
            <person name="Rama T."/>
        </authorList>
    </citation>
    <scope>NUCLEOTIDE SEQUENCE</scope>
    <source>
        <strain evidence="1">TRa3180A</strain>
    </source>
</reference>
<proteinExistence type="predicted"/>
<gene>
    <name evidence="1" type="ORF">BJ878DRAFT_478800</name>
</gene>
<dbReference type="AlphaFoldDB" id="A0A9P8CGP4"/>
<dbReference type="Proteomes" id="UP000887226">
    <property type="component" value="Unassembled WGS sequence"/>
</dbReference>
<dbReference type="OrthoDB" id="6133115at2759"/>
<name>A0A9P8CGP4_9HELO</name>
<dbReference type="EMBL" id="MU253825">
    <property type="protein sequence ID" value="KAG9245925.1"/>
    <property type="molecule type" value="Genomic_DNA"/>
</dbReference>
<comment type="caution">
    <text evidence="1">The sequence shown here is derived from an EMBL/GenBank/DDBJ whole genome shotgun (WGS) entry which is preliminary data.</text>
</comment>
<keyword evidence="2" id="KW-1185">Reference proteome</keyword>
<protein>
    <submittedName>
        <fullName evidence="1">Uncharacterized protein</fullName>
    </submittedName>
</protein>
<accession>A0A9P8CGP4</accession>
<sequence length="119" mass="12983">MDSTNSHFTFTEEQTVDQPLPCNEVLAITSFVTVPGTLATPMSGVRCPTCAANGQEVWVIPGRALSQTTMFGTAELIYDNEPAGHRTPAKHGMMDRKFGPGIFYAERTGMINALKSIFR</sequence>
<evidence type="ECO:0000313" key="1">
    <source>
        <dbReference type="EMBL" id="KAG9245925.1"/>
    </source>
</evidence>
<organism evidence="1 2">
    <name type="scientific">Calycina marina</name>
    <dbReference type="NCBI Taxonomy" id="1763456"/>
    <lineage>
        <taxon>Eukaryota</taxon>
        <taxon>Fungi</taxon>
        <taxon>Dikarya</taxon>
        <taxon>Ascomycota</taxon>
        <taxon>Pezizomycotina</taxon>
        <taxon>Leotiomycetes</taxon>
        <taxon>Helotiales</taxon>
        <taxon>Pezizellaceae</taxon>
        <taxon>Calycina</taxon>
    </lineage>
</organism>